<dbReference type="Pfam" id="PF00809">
    <property type="entry name" value="Pterin_bind"/>
    <property type="match status" value="1"/>
</dbReference>
<dbReference type="CDD" id="cd00739">
    <property type="entry name" value="DHPS"/>
    <property type="match status" value="1"/>
</dbReference>
<dbReference type="GO" id="GO:0046654">
    <property type="term" value="P:tetrahydrofolate biosynthetic process"/>
    <property type="evidence" value="ECO:0007669"/>
    <property type="project" value="TreeGrafter"/>
</dbReference>
<dbReference type="InterPro" id="IPR006390">
    <property type="entry name" value="DHP_synth_dom"/>
</dbReference>
<dbReference type="GO" id="GO:0046872">
    <property type="term" value="F:metal ion binding"/>
    <property type="evidence" value="ECO:0007669"/>
    <property type="project" value="UniProtKB-KW"/>
</dbReference>
<dbReference type="AlphaFoldDB" id="A0A381ZM62"/>
<comment type="catalytic activity">
    <reaction evidence="1">
        <text>(7,8-dihydropterin-6-yl)methyl diphosphate + 4-aminobenzoate = 7,8-dihydropteroate + diphosphate</text>
        <dbReference type="Rhea" id="RHEA:19949"/>
        <dbReference type="ChEBI" id="CHEBI:17836"/>
        <dbReference type="ChEBI" id="CHEBI:17839"/>
        <dbReference type="ChEBI" id="CHEBI:33019"/>
        <dbReference type="ChEBI" id="CHEBI:72950"/>
        <dbReference type="EC" id="2.5.1.15"/>
    </reaction>
</comment>
<protein>
    <recommendedName>
        <fullName evidence="4">dihydropteroate synthase</fullName>
        <ecNumber evidence="4">2.5.1.15</ecNumber>
    </recommendedName>
</protein>
<dbReference type="GO" id="GO:0005829">
    <property type="term" value="C:cytosol"/>
    <property type="evidence" value="ECO:0007669"/>
    <property type="project" value="TreeGrafter"/>
</dbReference>
<dbReference type="GO" id="GO:0046656">
    <property type="term" value="P:folic acid biosynthetic process"/>
    <property type="evidence" value="ECO:0007669"/>
    <property type="project" value="UniProtKB-KW"/>
</dbReference>
<sequence length="273" mass="31046">MLLNKQNLPLHFPTIMGICNVTKDSFSDGGQSYRTIEALKNIKLMYNHGASIIDIGAESSRPYSDPINYQQEIKKLEPILKKIPKDKFFISIDTNKIETQEFALQQGVHIINDIFGGSEDLFVLSKKYKNGLILMHTPAPPKTMQLMTHNYKNLIQDIRKIFKKKIKLLEKYKIPSSKVWLDPGIGFGKNLKQNISLLKNINKFKIKNYGLLLGASRKSWISGVDGSLANQRLGGSLATVLYCLEQGVDIFRVHDVQETKQMITIYQKIKCSK</sequence>
<evidence type="ECO:0000256" key="8">
    <source>
        <dbReference type="ARBA" id="ARBA00022909"/>
    </source>
</evidence>
<dbReference type="PANTHER" id="PTHR20941:SF1">
    <property type="entry name" value="FOLIC ACID SYNTHESIS PROTEIN FOL1"/>
    <property type="match status" value="1"/>
</dbReference>
<dbReference type="EC" id="2.5.1.15" evidence="4"/>
<dbReference type="PROSITE" id="PS00793">
    <property type="entry name" value="DHPS_2"/>
    <property type="match status" value="1"/>
</dbReference>
<dbReference type="InterPro" id="IPR011005">
    <property type="entry name" value="Dihydropteroate_synth-like_sf"/>
</dbReference>
<evidence type="ECO:0000313" key="10">
    <source>
        <dbReference type="EMBL" id="SVA90418.1"/>
    </source>
</evidence>
<evidence type="ECO:0000256" key="7">
    <source>
        <dbReference type="ARBA" id="ARBA00022842"/>
    </source>
</evidence>
<keyword evidence="7" id="KW-0460">Magnesium</keyword>
<dbReference type="InterPro" id="IPR000489">
    <property type="entry name" value="Pterin-binding_dom"/>
</dbReference>
<dbReference type="EMBL" id="UINC01021897">
    <property type="protein sequence ID" value="SVA90418.1"/>
    <property type="molecule type" value="Genomic_DNA"/>
</dbReference>
<evidence type="ECO:0000256" key="1">
    <source>
        <dbReference type="ARBA" id="ARBA00000012"/>
    </source>
</evidence>
<keyword evidence="8" id="KW-0289">Folate biosynthesis</keyword>
<proteinExistence type="predicted"/>
<accession>A0A381ZM62</accession>
<feature type="domain" description="Pterin-binding" evidence="9">
    <location>
        <begin position="13"/>
        <end position="264"/>
    </location>
</feature>
<gene>
    <name evidence="10" type="ORF">METZ01_LOCUS143272</name>
</gene>
<comment type="cofactor">
    <cofactor evidence="2">
        <name>Mg(2+)</name>
        <dbReference type="ChEBI" id="CHEBI:18420"/>
    </cofactor>
</comment>
<evidence type="ECO:0000256" key="2">
    <source>
        <dbReference type="ARBA" id="ARBA00001946"/>
    </source>
</evidence>
<dbReference type="PROSITE" id="PS50972">
    <property type="entry name" value="PTERIN_BINDING"/>
    <property type="match status" value="1"/>
</dbReference>
<dbReference type="InterPro" id="IPR045031">
    <property type="entry name" value="DHP_synth-like"/>
</dbReference>
<dbReference type="GO" id="GO:0004156">
    <property type="term" value="F:dihydropteroate synthase activity"/>
    <property type="evidence" value="ECO:0007669"/>
    <property type="project" value="UniProtKB-EC"/>
</dbReference>
<keyword evidence="5" id="KW-0808">Transferase</keyword>
<evidence type="ECO:0000256" key="4">
    <source>
        <dbReference type="ARBA" id="ARBA00012458"/>
    </source>
</evidence>
<dbReference type="NCBIfam" id="TIGR01496">
    <property type="entry name" value="DHPS"/>
    <property type="match status" value="1"/>
</dbReference>
<evidence type="ECO:0000256" key="6">
    <source>
        <dbReference type="ARBA" id="ARBA00022723"/>
    </source>
</evidence>
<name>A0A381ZM62_9ZZZZ</name>
<evidence type="ECO:0000259" key="9">
    <source>
        <dbReference type="PROSITE" id="PS50972"/>
    </source>
</evidence>
<dbReference type="SUPFAM" id="SSF51717">
    <property type="entry name" value="Dihydropteroate synthetase-like"/>
    <property type="match status" value="1"/>
</dbReference>
<dbReference type="PANTHER" id="PTHR20941">
    <property type="entry name" value="FOLATE SYNTHESIS PROTEINS"/>
    <property type="match status" value="1"/>
</dbReference>
<dbReference type="Gene3D" id="3.20.20.20">
    <property type="entry name" value="Dihydropteroate synthase-like"/>
    <property type="match status" value="1"/>
</dbReference>
<reference evidence="10" key="1">
    <citation type="submission" date="2018-05" db="EMBL/GenBank/DDBJ databases">
        <authorList>
            <person name="Lanie J.A."/>
            <person name="Ng W.-L."/>
            <person name="Kazmierczak K.M."/>
            <person name="Andrzejewski T.M."/>
            <person name="Davidsen T.M."/>
            <person name="Wayne K.J."/>
            <person name="Tettelin H."/>
            <person name="Glass J.I."/>
            <person name="Rusch D."/>
            <person name="Podicherti R."/>
            <person name="Tsui H.-C.T."/>
            <person name="Winkler M.E."/>
        </authorList>
    </citation>
    <scope>NUCLEOTIDE SEQUENCE</scope>
</reference>
<evidence type="ECO:0000256" key="3">
    <source>
        <dbReference type="ARBA" id="ARBA00004763"/>
    </source>
</evidence>
<comment type="pathway">
    <text evidence="3">Cofactor biosynthesis; tetrahydrofolate biosynthesis; 7,8-dihydrofolate from 2-amino-4-hydroxy-6-hydroxymethyl-7,8-dihydropteridine diphosphate and 4-aminobenzoate: step 1/2.</text>
</comment>
<evidence type="ECO:0000256" key="5">
    <source>
        <dbReference type="ARBA" id="ARBA00022679"/>
    </source>
</evidence>
<organism evidence="10">
    <name type="scientific">marine metagenome</name>
    <dbReference type="NCBI Taxonomy" id="408172"/>
    <lineage>
        <taxon>unclassified sequences</taxon>
        <taxon>metagenomes</taxon>
        <taxon>ecological metagenomes</taxon>
    </lineage>
</organism>
<keyword evidence="6" id="KW-0479">Metal-binding</keyword>